<dbReference type="GO" id="GO:0016811">
    <property type="term" value="F:hydrolase activity, acting on carbon-nitrogen (but not peptide) bonds, in linear amides"/>
    <property type="evidence" value="ECO:0007669"/>
    <property type="project" value="InterPro"/>
</dbReference>
<keyword evidence="5" id="KW-0106">Calcium</keyword>
<name>A0A9X2JEF4_9SPHI</name>
<dbReference type="InterPro" id="IPR023343">
    <property type="entry name" value="Penicillin_amidase_dom1"/>
</dbReference>
<dbReference type="PANTHER" id="PTHR34218">
    <property type="entry name" value="PEPTIDASE S45 PENICILLIN AMIDASE"/>
    <property type="match status" value="1"/>
</dbReference>
<dbReference type="Gene3D" id="1.10.439.10">
    <property type="entry name" value="Penicillin Amidohydrolase, domain 1"/>
    <property type="match status" value="1"/>
</dbReference>
<dbReference type="GO" id="GO:0046872">
    <property type="term" value="F:metal ion binding"/>
    <property type="evidence" value="ECO:0007669"/>
    <property type="project" value="UniProtKB-KW"/>
</dbReference>
<dbReference type="InterPro" id="IPR043146">
    <property type="entry name" value="Penicillin_amidase_N_B-knob"/>
</dbReference>
<evidence type="ECO:0000256" key="4">
    <source>
        <dbReference type="PIRSR" id="PIRSR001227-1"/>
    </source>
</evidence>
<evidence type="ECO:0000256" key="1">
    <source>
        <dbReference type="ARBA" id="ARBA00006586"/>
    </source>
</evidence>
<keyword evidence="5" id="KW-0479">Metal-binding</keyword>
<feature type="active site" description="Nucleophile" evidence="4">
    <location>
        <position position="276"/>
    </location>
</feature>
<dbReference type="Pfam" id="PF01804">
    <property type="entry name" value="Penicil_amidase"/>
    <property type="match status" value="1"/>
</dbReference>
<dbReference type="PANTHER" id="PTHR34218:SF4">
    <property type="entry name" value="ACYL-HOMOSERINE LACTONE ACYLASE QUIP"/>
    <property type="match status" value="1"/>
</dbReference>
<keyword evidence="2" id="KW-0378">Hydrolase</keyword>
<dbReference type="InterPro" id="IPR043147">
    <property type="entry name" value="Penicillin_amidase_A-knob"/>
</dbReference>
<proteinExistence type="inferred from homology"/>
<accession>A0A9X2JEF4</accession>
<dbReference type="InterPro" id="IPR029055">
    <property type="entry name" value="Ntn_hydrolases_N"/>
</dbReference>
<keyword evidence="3" id="KW-0865">Zymogen</keyword>
<dbReference type="Gene3D" id="2.30.120.10">
    <property type="match status" value="1"/>
</dbReference>
<evidence type="ECO:0000313" key="6">
    <source>
        <dbReference type="EMBL" id="MCO4293890.1"/>
    </source>
</evidence>
<organism evidence="6 7">
    <name type="scientific">Solitalea agri</name>
    <dbReference type="NCBI Taxonomy" id="2953739"/>
    <lineage>
        <taxon>Bacteria</taxon>
        <taxon>Pseudomonadati</taxon>
        <taxon>Bacteroidota</taxon>
        <taxon>Sphingobacteriia</taxon>
        <taxon>Sphingobacteriales</taxon>
        <taxon>Sphingobacteriaceae</taxon>
        <taxon>Solitalea</taxon>
    </lineage>
</organism>
<dbReference type="GO" id="GO:0017000">
    <property type="term" value="P:antibiotic biosynthetic process"/>
    <property type="evidence" value="ECO:0007669"/>
    <property type="project" value="InterPro"/>
</dbReference>
<protein>
    <submittedName>
        <fullName evidence="6">Penicillin acylase family protein</fullName>
    </submittedName>
</protein>
<comment type="caution">
    <text evidence="6">The sequence shown here is derived from an EMBL/GenBank/DDBJ whole genome shotgun (WGS) entry which is preliminary data.</text>
</comment>
<reference evidence="6" key="1">
    <citation type="submission" date="2022-06" db="EMBL/GenBank/DDBJ databases">
        <title>Solitalea sp. MAHUQ-68 isolated from rhizospheric soil.</title>
        <authorList>
            <person name="Huq M.A."/>
        </authorList>
    </citation>
    <scope>NUCLEOTIDE SEQUENCE</scope>
    <source>
        <strain evidence="6">MAHUQ-68</strain>
    </source>
</reference>
<keyword evidence="7" id="KW-1185">Reference proteome</keyword>
<dbReference type="EMBL" id="JAMWYS010000046">
    <property type="protein sequence ID" value="MCO4293890.1"/>
    <property type="molecule type" value="Genomic_DNA"/>
</dbReference>
<dbReference type="Proteomes" id="UP001155182">
    <property type="component" value="Unassembled WGS sequence"/>
</dbReference>
<dbReference type="SUPFAM" id="SSF56235">
    <property type="entry name" value="N-terminal nucleophile aminohydrolases (Ntn hydrolases)"/>
    <property type="match status" value="1"/>
</dbReference>
<evidence type="ECO:0000256" key="2">
    <source>
        <dbReference type="ARBA" id="ARBA00022801"/>
    </source>
</evidence>
<sequence length="809" mass="91841">MKIFRAIALLVVSGILFYVMDNKTGPIPPLGRFLSPYCGFLQNAEVKSAEKEQALSLPGLREEVSLLYDENRVPHIFAKNDYDAYFTQGYVTAKDRLWQMDFQTRFASGRISEVIGDKAIELDKYKRRTGMVYGAEQSLKGMMENPQSRLVVEAYTAGINAYIASLSPKDYPIEFKILDYKPEQWTPLKCALLLKQMTSTLAGGSDDFYLTNILKEYGPSVVNDLFRDYPFREDPIIPVGTKWTFNPLKVPEPPSSFIAMMADSIHPQEKIEGIGSNNWAVSGSKTASGMPILSNDPHLDLTLPSIWYQIQIVTPTMNVYGVSLPGSPHVIIGFNKDVSWGVTNVDADVLDWYQVKFKDNKKDEYWWNNQWNKTTKRIETIGIRNGKSLIDTVVYTHQGPVVYYEQQKPFNDNIPVGAAMRWIAHDKSDELSTFYGLNRAKNYDDYRNALKTYGAPAQNFIFADNQNDIAITPNGKYPLKWKEQGKFVLDGTDPKNDWQGWIPAEQNPTVKNPERGFVSSANQSSTDPSYPYYLNWEFAPYERGTRINRRLAQMNHITADSIRGLQNDNYSVHAENVKTTLISLIDQNQLSKKEAVEAYRLLNSWDNYYNANEIAATIFDTWYNLLRNAIWADDFTGKGSIMRSPSRDRTTQIILNEQNSKWIDNVNTPQKETLGDLVTSSYLAAIDTLTQKYGPMGEKWQWGYVKDTFVPHLAKIPGFNSKHLFNGGSKGSVNALSQHNGPSWRMIVELGKNVKAYGVYPGGQSGNPGSWYYDNMVDTWSEGKLNELVYLLNPTTSDKRIISIVKLNK</sequence>
<evidence type="ECO:0000256" key="5">
    <source>
        <dbReference type="PIRSR" id="PIRSR001227-2"/>
    </source>
</evidence>
<comment type="cofactor">
    <cofactor evidence="5">
        <name>Ca(2+)</name>
        <dbReference type="ChEBI" id="CHEBI:29108"/>
    </cofactor>
    <text evidence="5">Binds 1 Ca(2+) ion per dimer.</text>
</comment>
<dbReference type="CDD" id="cd03747">
    <property type="entry name" value="Ntn_PGA_like"/>
    <property type="match status" value="1"/>
</dbReference>
<gene>
    <name evidence="6" type="ORF">NF867_13580</name>
</gene>
<dbReference type="InterPro" id="IPR002692">
    <property type="entry name" value="S45"/>
</dbReference>
<dbReference type="Gene3D" id="3.60.20.10">
    <property type="entry name" value="Glutamine Phosphoribosylpyrophosphate, subunit 1, domain 1"/>
    <property type="match status" value="1"/>
</dbReference>
<dbReference type="PIRSF" id="PIRSF001227">
    <property type="entry name" value="Pen_acylase"/>
    <property type="match status" value="1"/>
</dbReference>
<dbReference type="InterPro" id="IPR014395">
    <property type="entry name" value="Pen/GL7ACA/AHL_acylase"/>
</dbReference>
<feature type="binding site" evidence="5">
    <location>
        <position position="351"/>
    </location>
    <ligand>
        <name>Ca(2+)</name>
        <dbReference type="ChEBI" id="CHEBI:29108"/>
    </ligand>
</feature>
<evidence type="ECO:0000313" key="7">
    <source>
        <dbReference type="Proteomes" id="UP001155182"/>
    </source>
</evidence>
<dbReference type="AlphaFoldDB" id="A0A9X2JEF4"/>
<evidence type="ECO:0000256" key="3">
    <source>
        <dbReference type="ARBA" id="ARBA00023145"/>
    </source>
</evidence>
<dbReference type="Gene3D" id="1.10.1400.10">
    <property type="match status" value="1"/>
</dbReference>
<feature type="binding site" evidence="5">
    <location>
        <position position="348"/>
    </location>
    <ligand>
        <name>Ca(2+)</name>
        <dbReference type="ChEBI" id="CHEBI:29108"/>
    </ligand>
</feature>
<dbReference type="RefSeq" id="WP_252588574.1">
    <property type="nucleotide sequence ID" value="NZ_JAMWYS010000046.1"/>
</dbReference>
<comment type="similarity">
    <text evidence="1">Belongs to the peptidase S45 family.</text>
</comment>